<gene>
    <name evidence="2" type="ORF">A2756_04085</name>
</gene>
<dbReference type="CDD" id="cd14256">
    <property type="entry name" value="Dockerin_I"/>
    <property type="match status" value="1"/>
</dbReference>
<keyword evidence="1" id="KW-0732">Signal</keyword>
<feature type="chain" id="PRO_5009582932" description="Dockerin domain-containing protein" evidence="1">
    <location>
        <begin position="28"/>
        <end position="292"/>
    </location>
</feature>
<evidence type="ECO:0000313" key="3">
    <source>
        <dbReference type="Proteomes" id="UP000177785"/>
    </source>
</evidence>
<feature type="signal peptide" evidence="1">
    <location>
        <begin position="1"/>
        <end position="27"/>
    </location>
</feature>
<organism evidence="2 3">
    <name type="scientific">Candidatus Ryanbacteria bacterium RIFCSPHIGHO2_01_FULL_48_27</name>
    <dbReference type="NCBI Taxonomy" id="1802115"/>
    <lineage>
        <taxon>Bacteria</taxon>
        <taxon>Candidatus Ryaniibacteriota</taxon>
    </lineage>
</organism>
<protein>
    <recommendedName>
        <fullName evidence="4">Dockerin domain-containing protein</fullName>
    </recommendedName>
</protein>
<dbReference type="Proteomes" id="UP000177785">
    <property type="component" value="Unassembled WGS sequence"/>
</dbReference>
<evidence type="ECO:0000256" key="1">
    <source>
        <dbReference type="SAM" id="SignalP"/>
    </source>
</evidence>
<dbReference type="AlphaFoldDB" id="A0A1G2G0U6"/>
<dbReference type="InterPro" id="IPR036439">
    <property type="entry name" value="Dockerin_dom_sf"/>
</dbReference>
<dbReference type="PROSITE" id="PS00018">
    <property type="entry name" value="EF_HAND_1"/>
    <property type="match status" value="2"/>
</dbReference>
<dbReference type="InterPro" id="IPR018247">
    <property type="entry name" value="EF_Hand_1_Ca_BS"/>
</dbReference>
<name>A0A1G2G0U6_9BACT</name>
<dbReference type="Gene3D" id="1.10.1330.10">
    <property type="entry name" value="Dockerin domain"/>
    <property type="match status" value="1"/>
</dbReference>
<proteinExistence type="predicted"/>
<evidence type="ECO:0000313" key="2">
    <source>
        <dbReference type="EMBL" id="OGZ43468.1"/>
    </source>
</evidence>
<dbReference type="GO" id="GO:0000272">
    <property type="term" value="P:polysaccharide catabolic process"/>
    <property type="evidence" value="ECO:0007669"/>
    <property type="project" value="InterPro"/>
</dbReference>
<comment type="caution">
    <text evidence="2">The sequence shown here is derived from an EMBL/GenBank/DDBJ whole genome shotgun (WGS) entry which is preliminary data.</text>
</comment>
<sequence>MIFFRSITRWRLIFIVIASFVPLAAFATDYSSSNFIVKDPVIEEGAGRRTSTSFIELESIGQNAVGISNSSNYTLKSGFLYFTDPESGGGGGTGGTGVGGGPGGNVPLHLLPFFKPYIVIPPEKIEEIIKELPCRPGRVRQDLNCDGKVDLVDFSIFLFLSDPKQARKDNPADFNSDGSITVVDLSILFSSWTEKVTQLDSQSEAGLAVRTEPKSLPEKITQAVTGGVKNASEYLTSLGSKARTTMFAQSPAPERQTATVANTQFPKINWKSVFTLAVGLAALRLVLIAIGI</sequence>
<accession>A0A1G2G0U6</accession>
<dbReference type="SUPFAM" id="SSF63446">
    <property type="entry name" value="Type I dockerin domain"/>
    <property type="match status" value="1"/>
</dbReference>
<evidence type="ECO:0008006" key="4">
    <source>
        <dbReference type="Google" id="ProtNLM"/>
    </source>
</evidence>
<dbReference type="STRING" id="1802115.A2756_04085"/>
<reference evidence="2 3" key="1">
    <citation type="journal article" date="2016" name="Nat. Commun.">
        <title>Thousands of microbial genomes shed light on interconnected biogeochemical processes in an aquifer system.</title>
        <authorList>
            <person name="Anantharaman K."/>
            <person name="Brown C.T."/>
            <person name="Hug L.A."/>
            <person name="Sharon I."/>
            <person name="Castelle C.J."/>
            <person name="Probst A.J."/>
            <person name="Thomas B.C."/>
            <person name="Singh A."/>
            <person name="Wilkins M.J."/>
            <person name="Karaoz U."/>
            <person name="Brodie E.L."/>
            <person name="Williams K.H."/>
            <person name="Hubbard S.S."/>
            <person name="Banfield J.F."/>
        </authorList>
    </citation>
    <scope>NUCLEOTIDE SEQUENCE [LARGE SCALE GENOMIC DNA]</scope>
</reference>
<dbReference type="EMBL" id="MHNL01000034">
    <property type="protein sequence ID" value="OGZ43468.1"/>
    <property type="molecule type" value="Genomic_DNA"/>
</dbReference>